<keyword evidence="3" id="KW-1185">Reference proteome</keyword>
<gene>
    <name evidence="2" type="ORF">BAR1_14410</name>
</gene>
<organism evidence="2 3">
    <name type="scientific">Profundibacter amoris</name>
    <dbReference type="NCBI Taxonomy" id="2171755"/>
    <lineage>
        <taxon>Bacteria</taxon>
        <taxon>Pseudomonadati</taxon>
        <taxon>Pseudomonadota</taxon>
        <taxon>Alphaproteobacteria</taxon>
        <taxon>Rhodobacterales</taxon>
        <taxon>Paracoccaceae</taxon>
        <taxon>Profundibacter</taxon>
    </lineage>
</organism>
<evidence type="ECO:0000313" key="3">
    <source>
        <dbReference type="Proteomes" id="UP000261704"/>
    </source>
</evidence>
<protein>
    <submittedName>
        <fullName evidence="2">Uncharacterized protein</fullName>
    </submittedName>
</protein>
<feature type="chain" id="PRO_5016781654" evidence="1">
    <location>
        <begin position="19"/>
        <end position="397"/>
    </location>
</feature>
<dbReference type="RefSeq" id="WP_118943669.1">
    <property type="nucleotide sequence ID" value="NZ_CP032125.1"/>
</dbReference>
<reference evidence="2 3" key="1">
    <citation type="submission" date="2018-09" db="EMBL/GenBank/DDBJ databases">
        <title>Profundibacter amoris BAR1 gen. nov., sp. nov., a new member of the Roseobacter clade isolated at Lokis Castle Vent Field on the Arctic Mid-Oceanic Ridge.</title>
        <authorList>
            <person name="Le Moine Bauer S."/>
            <person name="Sjoeberg A.G."/>
            <person name="L'Haridon S."/>
            <person name="Stokke R."/>
            <person name="Roalkvam I."/>
            <person name="Steen I.H."/>
            <person name="Dahle H."/>
        </authorList>
    </citation>
    <scope>NUCLEOTIDE SEQUENCE [LARGE SCALE GENOMIC DNA]</scope>
    <source>
        <strain evidence="2 3">BAR1</strain>
    </source>
</reference>
<dbReference type="EMBL" id="CP032125">
    <property type="protein sequence ID" value="AXX99016.1"/>
    <property type="molecule type" value="Genomic_DNA"/>
</dbReference>
<dbReference type="OrthoDB" id="9815249at2"/>
<dbReference type="Proteomes" id="UP000261704">
    <property type="component" value="Chromosome"/>
</dbReference>
<dbReference type="KEGG" id="pamo:BAR1_14410"/>
<feature type="signal peptide" evidence="1">
    <location>
        <begin position="1"/>
        <end position="18"/>
    </location>
</feature>
<dbReference type="AlphaFoldDB" id="A0A347UJI8"/>
<sequence length="397" mass="43114">MRLVLPLTLTLLATSALADTNTLVAENGLVGAVAQLSAQTGKTPSDQFALGALHFLRGIEKTLQVRWEYNATIDDLDLPVLRLPVPPNPDAKPFRADLITGLFAELLKDMDASRAALAEIPDGADVALDLNLANLWFDINMNGKRDLGEGVIEVGANTLMGEINFGEMDGIPPMDVRFDTADVAWLTAYTHMVSAAGEMVVAFDPTEAIETVMNANAKMIELRGNAPQQFGFDMQFGGWVDQFAMAYGALNKQPDATHTRAAHAHLLSMISENKVFWAAVAQETDNEREWIPNDNQTAALGFKLAPGTGAAWQAVLADVEALLNGDLLIEYWRISPAGGVNVKKLFMDPPVVDIVTWVQGSGLLPYLERGPVISSRNLEEFDELTGGNIFLMSFMLN</sequence>
<evidence type="ECO:0000256" key="1">
    <source>
        <dbReference type="SAM" id="SignalP"/>
    </source>
</evidence>
<proteinExistence type="predicted"/>
<keyword evidence="1" id="KW-0732">Signal</keyword>
<name>A0A347UJI8_9RHOB</name>
<evidence type="ECO:0000313" key="2">
    <source>
        <dbReference type="EMBL" id="AXX99016.1"/>
    </source>
</evidence>
<accession>A0A347UJI8</accession>